<keyword evidence="2" id="KW-0732">Signal</keyword>
<dbReference type="GeneID" id="62163246"/>
<evidence type="ECO:0000313" key="4">
    <source>
        <dbReference type="EMBL" id="KAF9875189.1"/>
    </source>
</evidence>
<dbReference type="RefSeq" id="XP_038744650.1">
    <property type="nucleotide sequence ID" value="XM_038890172.1"/>
</dbReference>
<sequence>MNLRRAAICLLGGMPLLIAAEGGFFMNDPRDNNNEHVLAARDNAAQVEDTKGTTVIKTTLTTTTTIPSTTQTSINTPLSVSNALARTVNPAATNTQAQASPARPYNSTGGGKKNKTLLTNKLTIAADSEPAAGFIKTCITWKVWDANNHLWAKCRARGKGKWFWSRIGLDHMLGNVGGRLVYQKEGYFSSSCVSCSRHKDSRSYFQCECKDSKGEFQRTVIDLDLYLANHDGFVCSEYQCGVREDPPPGVEE</sequence>
<name>A0A9P6LGG4_9PEZI</name>
<evidence type="ECO:0000256" key="1">
    <source>
        <dbReference type="SAM" id="MobiDB-lite"/>
    </source>
</evidence>
<dbReference type="Pfam" id="PF08881">
    <property type="entry name" value="CVNH"/>
    <property type="match status" value="1"/>
</dbReference>
<gene>
    <name evidence="4" type="ORF">CkaCkLH20_07455</name>
</gene>
<comment type="caution">
    <text evidence="4">The sequence shown here is derived from an EMBL/GenBank/DDBJ whole genome shotgun (WGS) entry which is preliminary data.</text>
</comment>
<organism evidence="4 5">
    <name type="scientific">Colletotrichum karsti</name>
    <dbReference type="NCBI Taxonomy" id="1095194"/>
    <lineage>
        <taxon>Eukaryota</taxon>
        <taxon>Fungi</taxon>
        <taxon>Dikarya</taxon>
        <taxon>Ascomycota</taxon>
        <taxon>Pezizomycotina</taxon>
        <taxon>Sordariomycetes</taxon>
        <taxon>Hypocreomycetidae</taxon>
        <taxon>Glomerellales</taxon>
        <taxon>Glomerellaceae</taxon>
        <taxon>Colletotrichum</taxon>
        <taxon>Colletotrichum boninense species complex</taxon>
    </lineage>
</organism>
<feature type="domain" description="Cyanovirin-N" evidence="3">
    <location>
        <begin position="133"/>
        <end position="235"/>
    </location>
</feature>
<protein>
    <recommendedName>
        <fullName evidence="3">Cyanovirin-N domain-containing protein</fullName>
    </recommendedName>
</protein>
<dbReference type="InterPro" id="IPR036673">
    <property type="entry name" value="Cyanovirin-N_sf"/>
</dbReference>
<evidence type="ECO:0000313" key="5">
    <source>
        <dbReference type="Proteomes" id="UP000781932"/>
    </source>
</evidence>
<proteinExistence type="predicted"/>
<keyword evidence="5" id="KW-1185">Reference proteome</keyword>
<reference evidence="4" key="1">
    <citation type="submission" date="2020-03" db="EMBL/GenBank/DDBJ databases">
        <authorList>
            <person name="He L."/>
        </authorList>
    </citation>
    <scope>NUCLEOTIDE SEQUENCE</scope>
    <source>
        <strain evidence="4">CkLH20</strain>
    </source>
</reference>
<feature type="chain" id="PRO_5040403639" description="Cyanovirin-N domain-containing protein" evidence="2">
    <location>
        <begin position="20"/>
        <end position="252"/>
    </location>
</feature>
<dbReference type="OrthoDB" id="2947935at2759"/>
<dbReference type="SUPFAM" id="SSF51322">
    <property type="entry name" value="Cyanovirin-N"/>
    <property type="match status" value="1"/>
</dbReference>
<dbReference type="Proteomes" id="UP000781932">
    <property type="component" value="Unassembled WGS sequence"/>
</dbReference>
<dbReference type="EMBL" id="JAATWM020000023">
    <property type="protein sequence ID" value="KAF9875189.1"/>
    <property type="molecule type" value="Genomic_DNA"/>
</dbReference>
<evidence type="ECO:0000259" key="3">
    <source>
        <dbReference type="SMART" id="SM01111"/>
    </source>
</evidence>
<accession>A0A9P6LGG4</accession>
<dbReference type="AlphaFoldDB" id="A0A9P6LGG4"/>
<feature type="region of interest" description="Disordered" evidence="1">
    <location>
        <begin position="91"/>
        <end position="112"/>
    </location>
</feature>
<evidence type="ECO:0000256" key="2">
    <source>
        <dbReference type="SAM" id="SignalP"/>
    </source>
</evidence>
<reference evidence="4" key="2">
    <citation type="submission" date="2020-11" db="EMBL/GenBank/DDBJ databases">
        <title>Whole genome sequencing of Colletotrichum sp.</title>
        <authorList>
            <person name="Li H."/>
        </authorList>
    </citation>
    <scope>NUCLEOTIDE SEQUENCE</scope>
    <source>
        <strain evidence="4">CkLH20</strain>
    </source>
</reference>
<dbReference type="Gene3D" id="2.30.60.10">
    <property type="entry name" value="Cyanovirin-N"/>
    <property type="match status" value="1"/>
</dbReference>
<feature type="signal peptide" evidence="2">
    <location>
        <begin position="1"/>
        <end position="19"/>
    </location>
</feature>
<dbReference type="InterPro" id="IPR011058">
    <property type="entry name" value="Cyanovirin-N"/>
</dbReference>
<dbReference type="SMART" id="SM01111">
    <property type="entry name" value="CVNH"/>
    <property type="match status" value="1"/>
</dbReference>